<dbReference type="CDD" id="cd07597">
    <property type="entry name" value="BAR_SNX8"/>
    <property type="match status" value="1"/>
</dbReference>
<dbReference type="GO" id="GO:0031901">
    <property type="term" value="C:early endosome membrane"/>
    <property type="evidence" value="ECO:0007669"/>
    <property type="project" value="TreeGrafter"/>
</dbReference>
<dbReference type="Proteomes" id="UP000242450">
    <property type="component" value="Chromosome 10"/>
</dbReference>
<protein>
    <submittedName>
        <fullName evidence="2">SNX8</fullName>
    </submittedName>
</protein>
<feature type="compositionally biased region" description="Pro residues" evidence="1">
    <location>
        <begin position="261"/>
        <end position="270"/>
    </location>
</feature>
<name>A0A212CYY0_CEREH</name>
<evidence type="ECO:0000313" key="2">
    <source>
        <dbReference type="EMBL" id="OWK11172.1"/>
    </source>
</evidence>
<evidence type="ECO:0000256" key="1">
    <source>
        <dbReference type="SAM" id="MobiDB-lite"/>
    </source>
</evidence>
<accession>A0A212CYY0</accession>
<dbReference type="OrthoDB" id="10064318at2759"/>
<dbReference type="PANTHER" id="PTHR46571">
    <property type="entry name" value="SORTING NEXIN-8"/>
    <property type="match status" value="1"/>
</dbReference>
<proteinExistence type="predicted"/>
<organism evidence="2 3">
    <name type="scientific">Cervus elaphus hippelaphus</name>
    <name type="common">European red deer</name>
    <dbReference type="NCBI Taxonomy" id="46360"/>
    <lineage>
        <taxon>Eukaryota</taxon>
        <taxon>Metazoa</taxon>
        <taxon>Chordata</taxon>
        <taxon>Craniata</taxon>
        <taxon>Vertebrata</taxon>
        <taxon>Euteleostomi</taxon>
        <taxon>Mammalia</taxon>
        <taxon>Eutheria</taxon>
        <taxon>Laurasiatheria</taxon>
        <taxon>Artiodactyla</taxon>
        <taxon>Ruminantia</taxon>
        <taxon>Pecora</taxon>
        <taxon>Cervidae</taxon>
        <taxon>Cervinae</taxon>
        <taxon>Cervus</taxon>
    </lineage>
</organism>
<evidence type="ECO:0000313" key="3">
    <source>
        <dbReference type="Proteomes" id="UP000242450"/>
    </source>
</evidence>
<dbReference type="AlphaFoldDB" id="A0A212CYY0"/>
<dbReference type="GO" id="GO:0035091">
    <property type="term" value="F:phosphatidylinositol binding"/>
    <property type="evidence" value="ECO:0007669"/>
    <property type="project" value="InterPro"/>
</dbReference>
<feature type="region of interest" description="Disordered" evidence="1">
    <location>
        <begin position="236"/>
        <end position="287"/>
    </location>
</feature>
<dbReference type="PANTHER" id="PTHR46571:SF1">
    <property type="entry name" value="SORTING NEXIN-8"/>
    <property type="match status" value="1"/>
</dbReference>
<dbReference type="InterPro" id="IPR027267">
    <property type="entry name" value="AH/BAR_dom_sf"/>
</dbReference>
<keyword evidence="3" id="KW-1185">Reference proteome</keyword>
<sequence length="287" mass="31787">MVSCPLLCGWLRDVQNKLKESAQCVGDEFMNCKLAARAKDFLPADIQTQFAMSRELIRNIYNSFHKLRDRAERMVSRAIDNAADLLIFGKELRQVPCALGSDTTPLPSWASLNSGTWGSLKQALKGLSVEFALLADKAAQQGKQEENDVVEKLNLFLDLLQSYKDLCERHEKGVLHKHQRALHKYSLMKRQMMSATAQSREPESVEQLESRIVEVRPRRAGWRGPSARLAGAILPHRGDEQGVERPAAQASLPLRGTARRPGPPAAPPGRPVCSLVPGGSGTARRPH</sequence>
<dbReference type="EMBL" id="MKHE01000010">
    <property type="protein sequence ID" value="OWK11172.1"/>
    <property type="molecule type" value="Genomic_DNA"/>
</dbReference>
<dbReference type="GO" id="GO:0005829">
    <property type="term" value="C:cytosol"/>
    <property type="evidence" value="ECO:0007669"/>
    <property type="project" value="GOC"/>
</dbReference>
<dbReference type="Gene3D" id="1.20.1270.60">
    <property type="entry name" value="Arfaptin homology (AH) domain/BAR domain"/>
    <property type="match status" value="1"/>
</dbReference>
<reference evidence="2 3" key="1">
    <citation type="journal article" date="2018" name="Mol. Genet. Genomics">
        <title>The red deer Cervus elaphus genome CerEla1.0: sequencing, annotating, genes, and chromosomes.</title>
        <authorList>
            <person name="Bana N.A."/>
            <person name="Nyiri A."/>
            <person name="Nagy J."/>
            <person name="Frank K."/>
            <person name="Nagy T."/>
            <person name="Steger V."/>
            <person name="Schiller M."/>
            <person name="Lakatos P."/>
            <person name="Sugar L."/>
            <person name="Horn P."/>
            <person name="Barta E."/>
            <person name="Orosz L."/>
        </authorList>
    </citation>
    <scope>NUCLEOTIDE SEQUENCE [LARGE SCALE GENOMIC DNA]</scope>
    <source>
        <strain evidence="2">Hungarian</strain>
    </source>
</reference>
<comment type="caution">
    <text evidence="2">The sequence shown here is derived from an EMBL/GenBank/DDBJ whole genome shotgun (WGS) entry which is preliminary data.</text>
</comment>
<dbReference type="InterPro" id="IPR028662">
    <property type="entry name" value="SNX8/Mvp1"/>
</dbReference>
<dbReference type="GO" id="GO:0006886">
    <property type="term" value="P:intracellular protein transport"/>
    <property type="evidence" value="ECO:0007669"/>
    <property type="project" value="TreeGrafter"/>
</dbReference>
<gene>
    <name evidence="2" type="ORF">Celaphus_00007366</name>
</gene>
<dbReference type="GO" id="GO:0034498">
    <property type="term" value="P:early endosome to Golgi transport"/>
    <property type="evidence" value="ECO:0007669"/>
    <property type="project" value="TreeGrafter"/>
</dbReference>